<dbReference type="Proteomes" id="UP000051450">
    <property type="component" value="Unassembled WGS sequence"/>
</dbReference>
<dbReference type="InterPro" id="IPR020215">
    <property type="entry name" value="EbsA-like"/>
</dbReference>
<evidence type="ECO:0000313" key="3">
    <source>
        <dbReference type="Proteomes" id="UP000051450"/>
    </source>
</evidence>
<dbReference type="PATRIC" id="fig|1423719.4.peg.183"/>
<accession>A0A0R1HIT5</accession>
<keyword evidence="3" id="KW-1185">Reference proteome</keyword>
<feature type="transmembrane region" description="Helical" evidence="1">
    <location>
        <begin position="41"/>
        <end position="61"/>
    </location>
</feature>
<keyword evidence="1" id="KW-0472">Membrane</keyword>
<gene>
    <name evidence="2" type="ORF">FC66_GL000181</name>
</gene>
<evidence type="ECO:0000313" key="2">
    <source>
        <dbReference type="EMBL" id="KRK46558.1"/>
    </source>
</evidence>
<dbReference type="AlphaFoldDB" id="A0A0R1HIT5"/>
<keyword evidence="1" id="KW-0812">Transmembrane</keyword>
<comment type="caution">
    <text evidence="2">The sequence shown here is derived from an EMBL/GenBank/DDBJ whole genome shotgun (WGS) entry which is preliminary data.</text>
</comment>
<protein>
    <recommendedName>
        <fullName evidence="4">Pore-forming protein</fullName>
    </recommendedName>
</protein>
<reference evidence="2 3" key="1">
    <citation type="journal article" date="2015" name="Genome Announc.">
        <title>Expanding the biotechnology potential of lactobacilli through comparative genomics of 213 strains and associated genera.</title>
        <authorList>
            <person name="Sun Z."/>
            <person name="Harris H.M."/>
            <person name="McCann A."/>
            <person name="Guo C."/>
            <person name="Argimon S."/>
            <person name="Zhang W."/>
            <person name="Yang X."/>
            <person name="Jeffery I.B."/>
            <person name="Cooney J.C."/>
            <person name="Kagawa T.F."/>
            <person name="Liu W."/>
            <person name="Song Y."/>
            <person name="Salvetti E."/>
            <person name="Wrobel A."/>
            <person name="Rasinkangas P."/>
            <person name="Parkhill J."/>
            <person name="Rea M.C."/>
            <person name="O'Sullivan O."/>
            <person name="Ritari J."/>
            <person name="Douillard F.P."/>
            <person name="Paul Ross R."/>
            <person name="Yang R."/>
            <person name="Briner A.E."/>
            <person name="Felis G.E."/>
            <person name="de Vos W.M."/>
            <person name="Barrangou R."/>
            <person name="Klaenhammer T.R."/>
            <person name="Caufield P.W."/>
            <person name="Cui Y."/>
            <person name="Zhang H."/>
            <person name="O'Toole P.W."/>
        </authorList>
    </citation>
    <scope>NUCLEOTIDE SEQUENCE [LARGE SCALE GENOMIC DNA]</scope>
    <source>
        <strain evidence="2 3">DSM 15638</strain>
    </source>
</reference>
<dbReference type="STRING" id="1423719.FC66_GL000181"/>
<dbReference type="RefSeq" id="WP_057973502.1">
    <property type="nucleotide sequence ID" value="NZ_AZDI01000001.1"/>
</dbReference>
<name>A0A0R1HIT5_9LACO</name>
<evidence type="ECO:0008006" key="4">
    <source>
        <dbReference type="Google" id="ProtNLM"/>
    </source>
</evidence>
<dbReference type="Pfam" id="PF17255">
    <property type="entry name" value="EbsA"/>
    <property type="match status" value="1"/>
</dbReference>
<keyword evidence="1" id="KW-1133">Transmembrane helix</keyword>
<proteinExistence type="predicted"/>
<feature type="transmembrane region" description="Helical" evidence="1">
    <location>
        <begin position="14"/>
        <end position="35"/>
    </location>
</feature>
<dbReference type="EMBL" id="AZDI01000001">
    <property type="protein sequence ID" value="KRK46558.1"/>
    <property type="molecule type" value="Genomic_DNA"/>
</dbReference>
<sequence length="129" mass="15458">MQRHQKTYFYQPELAKTVILWSWTFCILLSSLLLWLEITTIQIWTIILFLIFLIISVIQILSRKLIIDDKNIKLTKVIRKYNETIEISEIKKVKLRRFGLSFYFSDGKKSIVLNSRSKLQLYTDLQIDK</sequence>
<organism evidence="2 3">
    <name type="scientific">Dellaglioa algida DSM 15638</name>
    <dbReference type="NCBI Taxonomy" id="1423719"/>
    <lineage>
        <taxon>Bacteria</taxon>
        <taxon>Bacillati</taxon>
        <taxon>Bacillota</taxon>
        <taxon>Bacilli</taxon>
        <taxon>Lactobacillales</taxon>
        <taxon>Lactobacillaceae</taxon>
        <taxon>Dellaglioa</taxon>
    </lineage>
</organism>
<evidence type="ECO:0000256" key="1">
    <source>
        <dbReference type="SAM" id="Phobius"/>
    </source>
</evidence>